<dbReference type="PANTHER" id="PTHR43802">
    <property type="entry name" value="ENOYL-COA HYDRATASE"/>
    <property type="match status" value="1"/>
</dbReference>
<dbReference type="EMBL" id="LQOJ01000054">
    <property type="protein sequence ID" value="ORU99018.1"/>
    <property type="molecule type" value="Genomic_DNA"/>
</dbReference>
<dbReference type="SUPFAM" id="SSF52096">
    <property type="entry name" value="ClpP/crotonase"/>
    <property type="match status" value="1"/>
</dbReference>
<dbReference type="AlphaFoldDB" id="A0A1X1R4E3"/>
<organism evidence="2 3">
    <name type="scientific">Mycolicibacterium fallax</name>
    <name type="common">Mycobacterium fallax</name>
    <dbReference type="NCBI Taxonomy" id="1793"/>
    <lineage>
        <taxon>Bacteria</taxon>
        <taxon>Bacillati</taxon>
        <taxon>Actinomycetota</taxon>
        <taxon>Actinomycetes</taxon>
        <taxon>Mycobacteriales</taxon>
        <taxon>Mycobacteriaceae</taxon>
        <taxon>Mycolicibacterium</taxon>
    </lineage>
</organism>
<dbReference type="Gene3D" id="3.90.226.10">
    <property type="entry name" value="2-enoyl-CoA Hydratase, Chain A, domain 1"/>
    <property type="match status" value="1"/>
</dbReference>
<name>A0A1X1R4E3_MYCFA</name>
<evidence type="ECO:0000313" key="3">
    <source>
        <dbReference type="Proteomes" id="UP000193484"/>
    </source>
</evidence>
<dbReference type="GO" id="GO:0003824">
    <property type="term" value="F:catalytic activity"/>
    <property type="evidence" value="ECO:0007669"/>
    <property type="project" value="UniProtKB-ARBA"/>
</dbReference>
<dbReference type="Pfam" id="PF00378">
    <property type="entry name" value="ECH_1"/>
    <property type="match status" value="1"/>
</dbReference>
<dbReference type="PANTHER" id="PTHR43802:SF1">
    <property type="entry name" value="IP11341P-RELATED"/>
    <property type="match status" value="1"/>
</dbReference>
<evidence type="ECO:0000313" key="2">
    <source>
        <dbReference type="EMBL" id="ORU99018.1"/>
    </source>
</evidence>
<dbReference type="Proteomes" id="UP000193484">
    <property type="component" value="Unassembled WGS sequence"/>
</dbReference>
<comment type="caution">
    <text evidence="2">The sequence shown here is derived from an EMBL/GenBank/DDBJ whole genome shotgun (WGS) entry which is preliminary data.</text>
</comment>
<dbReference type="STRING" id="1793.AWC04_17415"/>
<protein>
    <submittedName>
        <fullName evidence="2">Enoyl-CoA hydratase</fullName>
    </submittedName>
</protein>
<dbReference type="InterPro" id="IPR029045">
    <property type="entry name" value="ClpP/crotonase-like_dom_sf"/>
</dbReference>
<evidence type="ECO:0000256" key="1">
    <source>
        <dbReference type="ARBA" id="ARBA00005254"/>
    </source>
</evidence>
<keyword evidence="3" id="KW-1185">Reference proteome</keyword>
<accession>A0A1X1R4E3</accession>
<sequence>MTDFETIGLDFDRDARVATITLNRPDRLNSFNRTMCQEMAAAWRIVKLDEGTNAVVLRAAGDRAFSAGLDVKSSYGQPDNVWNHEDPGELLSPKWQKMWKPVICAVQGICTAGALYFVNEADVVICSTEATFFDSHVSAGLVSALEPIGLMRRIGLGETLRMALLGNDERVGADTALRIGLVTEIVERSQLWERAHQIAATIAAKPPSATQGTVKAIWESLDKPYRAALDHGLIYTRLGNPLGKAELAAGPPAPKTAPRIR</sequence>
<dbReference type="RefSeq" id="WP_085099884.1">
    <property type="nucleotide sequence ID" value="NZ_AP022603.1"/>
</dbReference>
<dbReference type="CDD" id="cd06558">
    <property type="entry name" value="crotonase-like"/>
    <property type="match status" value="1"/>
</dbReference>
<comment type="similarity">
    <text evidence="1">Belongs to the enoyl-CoA hydratase/isomerase family.</text>
</comment>
<dbReference type="OrthoDB" id="153350at2"/>
<proteinExistence type="inferred from homology"/>
<gene>
    <name evidence="2" type="ORF">AWC04_17415</name>
</gene>
<dbReference type="InterPro" id="IPR001753">
    <property type="entry name" value="Enoyl-CoA_hydra/iso"/>
</dbReference>
<reference evidence="2 3" key="1">
    <citation type="submission" date="2016-01" db="EMBL/GenBank/DDBJ databases">
        <title>The new phylogeny of the genus Mycobacterium.</title>
        <authorList>
            <person name="Tarcisio F."/>
            <person name="Conor M."/>
            <person name="Antonella G."/>
            <person name="Elisabetta G."/>
            <person name="Giulia F.S."/>
            <person name="Sara T."/>
            <person name="Anna F."/>
            <person name="Clotilde B."/>
            <person name="Roberto B."/>
            <person name="Veronica D.S."/>
            <person name="Fabio R."/>
            <person name="Monica P."/>
            <person name="Olivier J."/>
            <person name="Enrico T."/>
            <person name="Nicola S."/>
        </authorList>
    </citation>
    <scope>NUCLEOTIDE SEQUENCE [LARGE SCALE GENOMIC DNA]</scope>
    <source>
        <strain evidence="2 3">DSM 44179</strain>
    </source>
</reference>